<keyword evidence="1 2" id="KW-0479">Metal-binding</keyword>
<dbReference type="InterPro" id="IPR034035">
    <property type="entry name" value="Astacin-like_dom"/>
</dbReference>
<dbReference type="InterPro" id="IPR001506">
    <property type="entry name" value="Peptidase_M12A"/>
</dbReference>
<dbReference type="GO" id="GO:0008270">
    <property type="term" value="F:zinc ion binding"/>
    <property type="evidence" value="ECO:0007669"/>
    <property type="project" value="UniProtKB-UniRule"/>
</dbReference>
<feature type="signal peptide" evidence="2">
    <location>
        <begin position="1"/>
        <end position="16"/>
    </location>
</feature>
<dbReference type="EC" id="3.4.24.-" evidence="2"/>
<dbReference type="PRINTS" id="PR00480">
    <property type="entry name" value="ASTACIN"/>
</dbReference>
<organism evidence="4">
    <name type="scientific">Papilio xuthus</name>
    <name type="common">Asian swallowtail butterfly</name>
    <dbReference type="NCBI Taxonomy" id="66420"/>
    <lineage>
        <taxon>Eukaryota</taxon>
        <taxon>Metazoa</taxon>
        <taxon>Ecdysozoa</taxon>
        <taxon>Arthropoda</taxon>
        <taxon>Hexapoda</taxon>
        <taxon>Insecta</taxon>
        <taxon>Pterygota</taxon>
        <taxon>Neoptera</taxon>
        <taxon>Endopterygota</taxon>
        <taxon>Lepidoptera</taxon>
        <taxon>Glossata</taxon>
        <taxon>Ditrysia</taxon>
        <taxon>Papilionoidea</taxon>
        <taxon>Papilionidae</taxon>
        <taxon>Papilioninae</taxon>
        <taxon>Papilio</taxon>
    </lineage>
</organism>
<dbReference type="AlphaFoldDB" id="A0AAJ6Z728"/>
<keyword evidence="1 2" id="KW-0645">Protease</keyword>
<protein>
    <recommendedName>
        <fullName evidence="2">Metalloendopeptidase</fullName>
        <ecNumber evidence="2">3.4.24.-</ecNumber>
    </recommendedName>
</protein>
<dbReference type="GeneID" id="106117044"/>
<dbReference type="CDD" id="cd04280">
    <property type="entry name" value="ZnMc_astacin_like"/>
    <property type="match status" value="1"/>
</dbReference>
<sequence length="319" mass="37474">MLKLSFVLLLVGLAVCSPPVTKTREQIESFRNFLENSRTEHGVRLSERMLANPKASEWENSGKFEGDILLDDWQVDALVQQYSGARNAYIWPGTKWPENTIVYEFGEDEFNDEQKEAIMVSIRDIEENTCLKFRERRSGEFNYVKLTGRSDGCYANVGYWHDRGLHIMNLARNIPGQGCFRHTTIVHEWLHIIGFFHMQSTYNRDDYVRIMWDNIWPGMEHNFEHYDTNIVHNMGLPYEYTSCMHYGPYGFSTNGEPTIVPIRSFEGEMGQQVYVTEYDWHRTRRHYNCPGGWSKDMNSEVDEQKVIFVEEGQEVPYDE</sequence>
<keyword evidence="1 2" id="KW-0862">Zinc</keyword>
<dbReference type="KEGG" id="pxu:106117044"/>
<feature type="binding site" evidence="1">
    <location>
        <position position="197"/>
    </location>
    <ligand>
        <name>Zn(2+)</name>
        <dbReference type="ChEBI" id="CHEBI:29105"/>
        <note>catalytic</note>
    </ligand>
</feature>
<comment type="cofactor">
    <cofactor evidence="1 2">
        <name>Zn(2+)</name>
        <dbReference type="ChEBI" id="CHEBI:29105"/>
    </cofactor>
    <text evidence="1 2">Binds 1 zinc ion per subunit.</text>
</comment>
<feature type="binding site" evidence="1">
    <location>
        <position position="191"/>
    </location>
    <ligand>
        <name>Zn(2+)</name>
        <dbReference type="ChEBI" id="CHEBI:29105"/>
        <note>catalytic</note>
    </ligand>
</feature>
<dbReference type="InterPro" id="IPR006026">
    <property type="entry name" value="Peptidase_Metallo"/>
</dbReference>
<dbReference type="Gene3D" id="3.40.390.10">
    <property type="entry name" value="Collagenase (Catalytic Domain)"/>
    <property type="match status" value="1"/>
</dbReference>
<reference evidence="4" key="1">
    <citation type="submission" date="2025-08" db="UniProtKB">
        <authorList>
            <consortium name="RefSeq"/>
        </authorList>
    </citation>
    <scope>IDENTIFICATION</scope>
</reference>
<dbReference type="PANTHER" id="PTHR10127">
    <property type="entry name" value="DISCOIDIN, CUB, EGF, LAMININ , AND ZINC METALLOPROTEASE DOMAIN CONTAINING"/>
    <property type="match status" value="1"/>
</dbReference>
<feature type="binding site" evidence="1">
    <location>
        <position position="187"/>
    </location>
    <ligand>
        <name>Zn(2+)</name>
        <dbReference type="ChEBI" id="CHEBI:29105"/>
        <note>catalytic</note>
    </ligand>
</feature>
<evidence type="ECO:0000256" key="1">
    <source>
        <dbReference type="PROSITE-ProRule" id="PRU01211"/>
    </source>
</evidence>
<feature type="active site" evidence="1">
    <location>
        <position position="188"/>
    </location>
</feature>
<keyword evidence="2" id="KW-0732">Signal</keyword>
<dbReference type="PANTHER" id="PTHR10127:SF814">
    <property type="entry name" value="MEPRIN A SUBUNIT BETA"/>
    <property type="match status" value="1"/>
</dbReference>
<evidence type="ECO:0000259" key="3">
    <source>
        <dbReference type="PROSITE" id="PS51864"/>
    </source>
</evidence>
<dbReference type="Pfam" id="PF01400">
    <property type="entry name" value="Astacin"/>
    <property type="match status" value="1"/>
</dbReference>
<dbReference type="Proteomes" id="UP000694872">
    <property type="component" value="Unplaced"/>
</dbReference>
<proteinExistence type="predicted"/>
<feature type="domain" description="Peptidase M12A" evidence="3">
    <location>
        <begin position="87"/>
        <end position="290"/>
    </location>
</feature>
<keyword evidence="1 2" id="KW-0378">Hydrolase</keyword>
<keyword evidence="1 2" id="KW-0482">Metalloprotease</keyword>
<accession>A0AAJ6Z728</accession>
<dbReference type="InterPro" id="IPR024079">
    <property type="entry name" value="MetalloPept_cat_dom_sf"/>
</dbReference>
<dbReference type="GO" id="GO:0004222">
    <property type="term" value="F:metalloendopeptidase activity"/>
    <property type="evidence" value="ECO:0007669"/>
    <property type="project" value="UniProtKB-UniRule"/>
</dbReference>
<feature type="chain" id="PRO_5042317806" description="Metalloendopeptidase" evidence="2">
    <location>
        <begin position="17"/>
        <end position="319"/>
    </location>
</feature>
<name>A0AAJ6Z728_PAPXU</name>
<comment type="caution">
    <text evidence="1">Lacks conserved residue(s) required for the propagation of feature annotation.</text>
</comment>
<dbReference type="PROSITE" id="PS51864">
    <property type="entry name" value="ASTACIN"/>
    <property type="match status" value="1"/>
</dbReference>
<dbReference type="SMART" id="SM00235">
    <property type="entry name" value="ZnMc"/>
    <property type="match status" value="1"/>
</dbReference>
<dbReference type="RefSeq" id="XP_013166570.1">
    <property type="nucleotide sequence ID" value="XM_013311116.1"/>
</dbReference>
<evidence type="ECO:0000313" key="4">
    <source>
        <dbReference type="RefSeq" id="XP_013166570.1"/>
    </source>
</evidence>
<evidence type="ECO:0000256" key="2">
    <source>
        <dbReference type="RuleBase" id="RU361183"/>
    </source>
</evidence>
<gene>
    <name evidence="4" type="primary">LOC106117044</name>
</gene>
<dbReference type="GO" id="GO:0006508">
    <property type="term" value="P:proteolysis"/>
    <property type="evidence" value="ECO:0007669"/>
    <property type="project" value="UniProtKB-KW"/>
</dbReference>
<dbReference type="SUPFAM" id="SSF55486">
    <property type="entry name" value="Metalloproteases ('zincins'), catalytic domain"/>
    <property type="match status" value="1"/>
</dbReference>